<sequence>MADPHDDLTAIVDEVRRVTTLPTAQHLRRRSEERRRRRAAITATGLAVLVGAAGTTLLAARNHVEAPVQGVGPAGVVAPSTAPPVTAPPLTAPPGPQDILAGRRQVLIGMPGLAGAVLAIGRTDDQVRATTERGIDDRALWVLRPRGDRFQIMLAAPRDAGQVCMTVVHDAAPGSVHARACDPAAQTQLFRIEQVADGSYSFLQGKRYVQVVDGTNALVPDLPEGLTTTYEFEDRGPAAVER</sequence>
<dbReference type="Proteomes" id="UP001596226">
    <property type="component" value="Unassembled WGS sequence"/>
</dbReference>
<evidence type="ECO:0000313" key="3">
    <source>
        <dbReference type="Proteomes" id="UP001596226"/>
    </source>
</evidence>
<keyword evidence="1" id="KW-0472">Membrane</keyword>
<keyword evidence="3" id="KW-1185">Reference proteome</keyword>
<evidence type="ECO:0000256" key="1">
    <source>
        <dbReference type="SAM" id="Phobius"/>
    </source>
</evidence>
<dbReference type="EMBL" id="JBHSQS010000003">
    <property type="protein sequence ID" value="MFC5922996.1"/>
    <property type="molecule type" value="Genomic_DNA"/>
</dbReference>
<comment type="caution">
    <text evidence="2">The sequence shown here is derived from an EMBL/GenBank/DDBJ whole genome shotgun (WGS) entry which is preliminary data.</text>
</comment>
<proteinExistence type="predicted"/>
<reference evidence="3" key="1">
    <citation type="journal article" date="2019" name="Int. J. Syst. Evol. Microbiol.">
        <title>The Global Catalogue of Microorganisms (GCM) 10K type strain sequencing project: providing services to taxonomists for standard genome sequencing and annotation.</title>
        <authorList>
            <consortium name="The Broad Institute Genomics Platform"/>
            <consortium name="The Broad Institute Genome Sequencing Center for Infectious Disease"/>
            <person name="Wu L."/>
            <person name="Ma J."/>
        </authorList>
    </citation>
    <scope>NUCLEOTIDE SEQUENCE [LARGE SCALE GENOMIC DNA]</scope>
    <source>
        <strain evidence="3">CGMCC 4.7144</strain>
    </source>
</reference>
<keyword evidence="1" id="KW-1133">Transmembrane helix</keyword>
<organism evidence="2 3">
    <name type="scientific">Micromonospora vulcania</name>
    <dbReference type="NCBI Taxonomy" id="1441873"/>
    <lineage>
        <taxon>Bacteria</taxon>
        <taxon>Bacillati</taxon>
        <taxon>Actinomycetota</taxon>
        <taxon>Actinomycetes</taxon>
        <taxon>Micromonosporales</taxon>
        <taxon>Micromonosporaceae</taxon>
        <taxon>Micromonospora</taxon>
    </lineage>
</organism>
<dbReference type="RefSeq" id="WP_377506867.1">
    <property type="nucleotide sequence ID" value="NZ_JBHSQS010000003.1"/>
</dbReference>
<keyword evidence="1" id="KW-0812">Transmembrane</keyword>
<evidence type="ECO:0008006" key="4">
    <source>
        <dbReference type="Google" id="ProtNLM"/>
    </source>
</evidence>
<name>A0ABW1H2T1_9ACTN</name>
<accession>A0ABW1H2T1</accession>
<gene>
    <name evidence="2" type="ORF">ACFQGL_06525</name>
</gene>
<protein>
    <recommendedName>
        <fullName evidence="4">Ricin B lectin domain-containing protein</fullName>
    </recommendedName>
</protein>
<evidence type="ECO:0000313" key="2">
    <source>
        <dbReference type="EMBL" id="MFC5922996.1"/>
    </source>
</evidence>
<feature type="transmembrane region" description="Helical" evidence="1">
    <location>
        <begin position="39"/>
        <end position="60"/>
    </location>
</feature>